<evidence type="ECO:0000256" key="1">
    <source>
        <dbReference type="ARBA" id="ARBA00022603"/>
    </source>
</evidence>
<evidence type="ECO:0000256" key="3">
    <source>
        <dbReference type="ARBA" id="ARBA00022691"/>
    </source>
</evidence>
<dbReference type="CDD" id="cd16401">
    <property type="entry name" value="ParB_N_like_MT"/>
    <property type="match status" value="1"/>
</dbReference>
<protein>
    <submittedName>
        <fullName evidence="5">Adenine specific DNA methyltransferase</fullName>
    </submittedName>
</protein>
<name>A0A8S5R2R7_9CAUD</name>
<keyword evidence="2" id="KW-0808">Transferase</keyword>
<reference evidence="5" key="1">
    <citation type="journal article" date="2021" name="Proc. Natl. Acad. Sci. U.S.A.">
        <title>A Catalog of Tens of Thousands of Viruses from Human Metagenomes Reveals Hidden Associations with Chronic Diseases.</title>
        <authorList>
            <person name="Tisza M.J."/>
            <person name="Buck C.B."/>
        </authorList>
    </citation>
    <scope>NUCLEOTIDE SEQUENCE</scope>
    <source>
        <strain evidence="5">CtsAY3</strain>
    </source>
</reference>
<dbReference type="PIRSF" id="PIRSF036758">
    <property type="entry name" value="Aden_M_ParB"/>
    <property type="match status" value="1"/>
</dbReference>
<dbReference type="Gene3D" id="3.90.1530.10">
    <property type="entry name" value="Conserved hypothetical protein from pyrococcus furiosus pfu- 392566-001, ParB domain"/>
    <property type="match status" value="1"/>
</dbReference>
<dbReference type="InterPro" id="IPR002941">
    <property type="entry name" value="DNA_methylase_N4/N6"/>
</dbReference>
<dbReference type="SUPFAM" id="SSF110849">
    <property type="entry name" value="ParB/Sulfiredoxin"/>
    <property type="match status" value="1"/>
</dbReference>
<dbReference type="PRINTS" id="PR00506">
    <property type="entry name" value="D21N6MTFRASE"/>
</dbReference>
<dbReference type="SUPFAM" id="SSF53335">
    <property type="entry name" value="S-adenosyl-L-methionine-dependent methyltransferases"/>
    <property type="match status" value="1"/>
</dbReference>
<dbReference type="Gene3D" id="3.40.50.150">
    <property type="entry name" value="Vaccinia Virus protein VP39"/>
    <property type="match status" value="1"/>
</dbReference>
<keyword evidence="3" id="KW-0949">S-adenosyl-L-methionine</keyword>
<dbReference type="InterPro" id="IPR015840">
    <property type="entry name" value="DNA_MeTrfase_ParB"/>
</dbReference>
<evidence type="ECO:0000313" key="5">
    <source>
        <dbReference type="EMBL" id="DAE25782.1"/>
    </source>
</evidence>
<dbReference type="Pfam" id="PF02195">
    <property type="entry name" value="ParB_N"/>
    <property type="match status" value="1"/>
</dbReference>
<keyword evidence="1 5" id="KW-0489">Methyltransferase</keyword>
<evidence type="ECO:0000259" key="4">
    <source>
        <dbReference type="SMART" id="SM00470"/>
    </source>
</evidence>
<dbReference type="InterPro" id="IPR002295">
    <property type="entry name" value="N4/N6-MTase_EcoPI_Mod-like"/>
</dbReference>
<dbReference type="GO" id="GO:0003677">
    <property type="term" value="F:DNA binding"/>
    <property type="evidence" value="ECO:0007669"/>
    <property type="project" value="InterPro"/>
</dbReference>
<dbReference type="Pfam" id="PF01555">
    <property type="entry name" value="N6_N4_Mtase"/>
    <property type="match status" value="1"/>
</dbReference>
<dbReference type="GO" id="GO:0032259">
    <property type="term" value="P:methylation"/>
    <property type="evidence" value="ECO:0007669"/>
    <property type="project" value="UniProtKB-KW"/>
</dbReference>
<feature type="domain" description="ParB-like N-terminal" evidence="4">
    <location>
        <begin position="41"/>
        <end position="130"/>
    </location>
</feature>
<proteinExistence type="predicted"/>
<dbReference type="EMBL" id="BK015802">
    <property type="protein sequence ID" value="DAE25782.1"/>
    <property type="molecule type" value="Genomic_DNA"/>
</dbReference>
<dbReference type="SMART" id="SM00470">
    <property type="entry name" value="ParB"/>
    <property type="match status" value="1"/>
</dbReference>
<dbReference type="GO" id="GO:0008170">
    <property type="term" value="F:N-methyltransferase activity"/>
    <property type="evidence" value="ECO:0007669"/>
    <property type="project" value="InterPro"/>
</dbReference>
<organism evidence="5">
    <name type="scientific">Siphoviridae sp. ctsAY3</name>
    <dbReference type="NCBI Taxonomy" id="2827281"/>
    <lineage>
        <taxon>Viruses</taxon>
        <taxon>Duplodnaviria</taxon>
        <taxon>Heunggongvirae</taxon>
        <taxon>Uroviricota</taxon>
        <taxon>Caudoviricetes</taxon>
    </lineage>
</organism>
<dbReference type="InterPro" id="IPR029063">
    <property type="entry name" value="SAM-dependent_MTases_sf"/>
</dbReference>
<accession>A0A8S5R2R7</accession>
<dbReference type="InterPro" id="IPR036086">
    <property type="entry name" value="ParB/Sulfiredoxin_sf"/>
</dbReference>
<evidence type="ECO:0000256" key="2">
    <source>
        <dbReference type="ARBA" id="ARBA00022679"/>
    </source>
</evidence>
<dbReference type="InterPro" id="IPR003115">
    <property type="entry name" value="ParB_N"/>
</dbReference>
<sequence length="470" mass="52603">MIHTSLNFARSARKTISWRENKFPAQFVDTGPMKEKKMLIQKVSADRLNPAAYNPRRDLKPGDKDYEKLKRSIEEFGFVEPVVWNGATGNVVGGHQRLKVLLDMGETEIDCVVVDLEPEKEKALNLALNRIQGDWDEAKLAEVIAELDASAFDVSFTGFDAEEIDALMNKFYSAEAVQDDFNQKEAAAEIAAAGGATTQPGDLWELGNHRLLCGDPASAEDMARLCGNERAACAFTAPPLIALADYRKDGLAPWLERLGAAAANLCRHAEIVCWKMDDLFTTGTQYMEPVGLYSMKLFEDCNFRPLWIRVWKRQGSLARTGSAHQNSNKPQKQFEYLAAFAGDDAEEVNQQEYGWVSAFAAHSYRFVKRLTKEERRKWGYAGVWEISVPEQAGGPQPVPVELPWRCIKMHSDPGGLILDPFCGGGTTLIAAEQSGRRCFAMDSDPLNCDLTVLRWEQFTGEKARRMKKYV</sequence>